<dbReference type="HAMAP" id="MF_00601">
    <property type="entry name" value="EutC"/>
    <property type="match status" value="1"/>
</dbReference>
<dbReference type="InterPro" id="IPR009246">
    <property type="entry name" value="EutC"/>
</dbReference>
<dbReference type="GO" id="GO:0006520">
    <property type="term" value="P:amino acid metabolic process"/>
    <property type="evidence" value="ECO:0007669"/>
    <property type="project" value="InterPro"/>
</dbReference>
<comment type="caution">
    <text evidence="6">The sequence shown here is derived from an EMBL/GenBank/DDBJ whole genome shotgun (WGS) entry which is preliminary data.</text>
</comment>
<evidence type="ECO:0000313" key="6">
    <source>
        <dbReference type="EMBL" id="MXV16123.1"/>
    </source>
</evidence>
<dbReference type="GO" id="GO:0008851">
    <property type="term" value="F:ethanolamine ammonia-lyase activity"/>
    <property type="evidence" value="ECO:0007669"/>
    <property type="project" value="UniProtKB-UniRule"/>
</dbReference>
<gene>
    <name evidence="5 6" type="primary">eutC</name>
    <name evidence="6" type="ORF">GS398_12480</name>
</gene>
<dbReference type="GO" id="GO:0009350">
    <property type="term" value="C:ethanolamine ammonia-lyase complex"/>
    <property type="evidence" value="ECO:0007669"/>
    <property type="project" value="UniProtKB-UniRule"/>
</dbReference>
<dbReference type="RefSeq" id="WP_160907142.1">
    <property type="nucleotide sequence ID" value="NZ_WVHS01000003.1"/>
</dbReference>
<dbReference type="GO" id="GO:0031471">
    <property type="term" value="C:ethanolamine degradation polyhedral organelle"/>
    <property type="evidence" value="ECO:0007669"/>
    <property type="project" value="UniProtKB-UniRule"/>
</dbReference>
<feature type="binding site" evidence="5">
    <location>
        <position position="163"/>
    </location>
    <ligand>
        <name>adenosylcob(III)alamin</name>
        <dbReference type="ChEBI" id="CHEBI:18408"/>
    </ligand>
</feature>
<dbReference type="Pfam" id="PF05985">
    <property type="entry name" value="EutC"/>
    <property type="match status" value="1"/>
</dbReference>
<keyword evidence="2 5" id="KW-0456">Lyase</keyword>
<dbReference type="UniPathway" id="UPA00560"/>
<comment type="catalytic activity">
    <reaction evidence="5">
        <text>ethanolamine = acetaldehyde + NH4(+)</text>
        <dbReference type="Rhea" id="RHEA:15313"/>
        <dbReference type="ChEBI" id="CHEBI:15343"/>
        <dbReference type="ChEBI" id="CHEBI:28938"/>
        <dbReference type="ChEBI" id="CHEBI:57603"/>
        <dbReference type="EC" id="4.3.1.7"/>
    </reaction>
</comment>
<comment type="subunit">
    <text evidence="5">The basic unit is a heterodimer which dimerizes to form tetramers. The heterotetramers trimerize; 6 large subunits form a core ring with 6 small subunits projecting outwards.</text>
</comment>
<evidence type="ECO:0000256" key="2">
    <source>
        <dbReference type="ARBA" id="ARBA00023239"/>
    </source>
</evidence>
<dbReference type="AlphaFoldDB" id="A0A7K1XYT7"/>
<reference evidence="6 7" key="1">
    <citation type="submission" date="2019-11" db="EMBL/GenBank/DDBJ databases">
        <title>Pedobacter sp. HMF7056 Genome sequencing and assembly.</title>
        <authorList>
            <person name="Kang H."/>
            <person name="Kim H."/>
            <person name="Joh K."/>
        </authorList>
    </citation>
    <scope>NUCLEOTIDE SEQUENCE [LARGE SCALE GENOMIC DNA]</scope>
    <source>
        <strain evidence="6 7">HMF7056</strain>
    </source>
</reference>
<organism evidence="6 7">
    <name type="scientific">Hufsiella ginkgonis</name>
    <dbReference type="NCBI Taxonomy" id="2695274"/>
    <lineage>
        <taxon>Bacteria</taxon>
        <taxon>Pseudomonadati</taxon>
        <taxon>Bacteroidota</taxon>
        <taxon>Sphingobacteriia</taxon>
        <taxon>Sphingobacteriales</taxon>
        <taxon>Sphingobacteriaceae</taxon>
        <taxon>Hufsiella</taxon>
    </lineage>
</organism>
<keyword evidence="7" id="KW-1185">Reference proteome</keyword>
<comment type="subcellular location">
    <subcellularLocation>
        <location evidence="5">Bacterial microcompartment</location>
    </subcellularLocation>
</comment>
<sequence length="256" mass="27487">MSGEEKNRHPYIVSDHTAALKQFTRARIALGRTGTSVPHKEALAFKLAHAAARDAVFSMLDVNALHDELKPAGLPVMHLKSKAADRDQYLQRPDLGREPDERSVALVKAYGCDSCDVCIILADGLSSEAVNRHAPALVRLLVNRLAQAGFTLGPLIIAEQARVAFADPVGQLLGAGLSLILIGERPGLSSPQSMGAYITYRPMRGLTDEGRNCVSNIHPAGLSIGQAAEKIAYLVRESLRRKVSGIALKDETGLLP</sequence>
<evidence type="ECO:0000313" key="7">
    <source>
        <dbReference type="Proteomes" id="UP000451233"/>
    </source>
</evidence>
<evidence type="ECO:0000256" key="3">
    <source>
        <dbReference type="ARBA" id="ARBA00023285"/>
    </source>
</evidence>
<dbReference type="EMBL" id="WVHS01000003">
    <property type="protein sequence ID" value="MXV16123.1"/>
    <property type="molecule type" value="Genomic_DNA"/>
</dbReference>
<feature type="binding site" evidence="5">
    <location>
        <position position="184"/>
    </location>
    <ligand>
        <name>adenosylcob(III)alamin</name>
        <dbReference type="ChEBI" id="CHEBI:18408"/>
    </ligand>
</feature>
<protein>
    <recommendedName>
        <fullName evidence="5">Ethanolamine ammonia-lyase small subunit</fullName>
        <shortName evidence="5">EAL small subunit</shortName>
        <ecNumber evidence="5">4.3.1.7</ecNumber>
    </recommendedName>
</protein>
<dbReference type="PANTHER" id="PTHR39330:SF1">
    <property type="entry name" value="ETHANOLAMINE AMMONIA-LYASE SMALL SUBUNIT"/>
    <property type="match status" value="1"/>
</dbReference>
<dbReference type="InterPro" id="IPR042255">
    <property type="entry name" value="EutC_N"/>
</dbReference>
<dbReference type="Proteomes" id="UP000451233">
    <property type="component" value="Unassembled WGS sequence"/>
</dbReference>
<keyword evidence="1 5" id="KW-0846">Cobalamin</keyword>
<comment type="function">
    <text evidence="5">Catalyzes the deamination of various vicinal amino-alcohols to oxo compounds. Allows this organism to utilize ethanolamine as the sole source of nitrogen and carbon in the presence of external vitamin B12.</text>
</comment>
<accession>A0A7K1XYT7</accession>
<evidence type="ECO:0000256" key="4">
    <source>
        <dbReference type="ARBA" id="ARBA00024446"/>
    </source>
</evidence>
<dbReference type="GO" id="GO:0046336">
    <property type="term" value="P:ethanolamine catabolic process"/>
    <property type="evidence" value="ECO:0007669"/>
    <property type="project" value="UniProtKB-UniRule"/>
</dbReference>
<keyword evidence="3 5" id="KW-0170">Cobalt</keyword>
<dbReference type="Gene3D" id="3.40.50.11240">
    <property type="entry name" value="Ethanolamine ammonia-lyase light chain (EutC)"/>
    <property type="match status" value="1"/>
</dbReference>
<feature type="binding site" evidence="5">
    <location>
        <position position="213"/>
    </location>
    <ligand>
        <name>adenosylcob(III)alamin</name>
        <dbReference type="ChEBI" id="CHEBI:18408"/>
    </ligand>
</feature>
<dbReference type="Gene3D" id="1.10.30.40">
    <property type="entry name" value="Ethanolamine ammonia-lyase light chain (EutC), N-terminal domain"/>
    <property type="match status" value="1"/>
</dbReference>
<name>A0A7K1XYT7_9SPHI</name>
<keyword evidence="4 5" id="KW-1283">Bacterial microcompartment</keyword>
<dbReference type="InterPro" id="IPR042251">
    <property type="entry name" value="EutC_C"/>
</dbReference>
<dbReference type="GO" id="GO:0031419">
    <property type="term" value="F:cobalamin binding"/>
    <property type="evidence" value="ECO:0007669"/>
    <property type="project" value="UniProtKB-UniRule"/>
</dbReference>
<dbReference type="NCBIfam" id="NF003971">
    <property type="entry name" value="PRK05465.1"/>
    <property type="match status" value="1"/>
</dbReference>
<comment type="pathway">
    <text evidence="5">Amine and polyamine degradation; ethanolamine degradation.</text>
</comment>
<comment type="cofactor">
    <cofactor evidence="5">
        <name>adenosylcob(III)alamin</name>
        <dbReference type="ChEBI" id="CHEBI:18408"/>
    </cofactor>
    <text evidence="5">Binds between the large and small subunits.</text>
</comment>
<comment type="similarity">
    <text evidence="5">Belongs to the EutC family.</text>
</comment>
<proteinExistence type="inferred from homology"/>
<dbReference type="PIRSF" id="PIRSF018982">
    <property type="entry name" value="EutC"/>
    <property type="match status" value="1"/>
</dbReference>
<evidence type="ECO:0000256" key="1">
    <source>
        <dbReference type="ARBA" id="ARBA00022628"/>
    </source>
</evidence>
<dbReference type="EC" id="4.3.1.7" evidence="5"/>
<dbReference type="PANTHER" id="PTHR39330">
    <property type="entry name" value="ETHANOLAMINE AMMONIA-LYASE LIGHT CHAIN"/>
    <property type="match status" value="1"/>
</dbReference>
<evidence type="ECO:0000256" key="5">
    <source>
        <dbReference type="HAMAP-Rule" id="MF_00601"/>
    </source>
</evidence>